<evidence type="ECO:0000313" key="2">
    <source>
        <dbReference type="Proteomes" id="UP000002629"/>
    </source>
</evidence>
<sequence length="106" mass="11013">MSEKPIKRVKADWAEVVLVCRKCSKKLKGGFGENGDQKLAKALRRALGAKGAGRKAASGVIEVDCLDVCPKGAVVAVRASAPGDWAVVPRGATISAVIESLGLAER</sequence>
<dbReference type="Gene3D" id="3.40.30.10">
    <property type="entry name" value="Glutaredoxin"/>
    <property type="match status" value="1"/>
</dbReference>
<dbReference type="eggNOG" id="COG5469">
    <property type="taxonomic scope" value="Bacteria"/>
</dbReference>
<dbReference type="Proteomes" id="UP000002629">
    <property type="component" value="Chromosome"/>
</dbReference>
<evidence type="ECO:0000313" key="1">
    <source>
        <dbReference type="EMBL" id="ADG11611.1"/>
    </source>
</evidence>
<protein>
    <recommendedName>
        <fullName evidence="3">(2Fe-2S) ferredoxin domain-containing protein</fullName>
    </recommendedName>
</protein>
<dbReference type="EMBL" id="CP002008">
    <property type="protein sequence ID" value="ADG11611.1"/>
    <property type="molecule type" value="Genomic_DNA"/>
</dbReference>
<organism evidence="1 2">
    <name type="scientific">Caulobacter segnis (strain ATCC 21756 / DSM 7131 / JCM 7823 / NBRC 15250 / LMG 17158 / TK0059)</name>
    <name type="common">Mycoplana segnis</name>
    <dbReference type="NCBI Taxonomy" id="509190"/>
    <lineage>
        <taxon>Bacteria</taxon>
        <taxon>Pseudomonadati</taxon>
        <taxon>Pseudomonadota</taxon>
        <taxon>Alphaproteobacteria</taxon>
        <taxon>Caulobacterales</taxon>
        <taxon>Caulobacteraceae</taxon>
        <taxon>Caulobacter</taxon>
    </lineage>
</organism>
<proteinExistence type="predicted"/>
<dbReference type="RefSeq" id="WP_013080258.1">
    <property type="nucleotide sequence ID" value="NC_014100.1"/>
</dbReference>
<dbReference type="HOGENOM" id="CLU_153233_1_0_5"/>
<name>D5VM88_CAUST</name>
<dbReference type="AlphaFoldDB" id="D5VM88"/>
<dbReference type="STRING" id="509190.Cseg_3171"/>
<evidence type="ECO:0008006" key="3">
    <source>
        <dbReference type="Google" id="ProtNLM"/>
    </source>
</evidence>
<accession>D5VM88</accession>
<gene>
    <name evidence="1" type="ordered locus">Cseg_3171</name>
</gene>
<dbReference type="KEGG" id="cse:Cseg_3171"/>
<reference evidence="2" key="1">
    <citation type="journal article" date="2011" name="J. Bacteriol.">
        <title>Genome sequences of eight morphologically diverse alphaproteobacteria.</title>
        <authorList>
            <consortium name="US DOE Joint Genome Institute"/>
            <person name="Brown P.J."/>
            <person name="Kysela D.T."/>
            <person name="Buechlein A."/>
            <person name="Hemmerich C."/>
            <person name="Brun Y.V."/>
        </authorList>
    </citation>
    <scope>NUCLEOTIDE SEQUENCE [LARGE SCALE GENOMIC DNA]</scope>
    <source>
        <strain evidence="2">ATCC 21756 / DSM 7131 / JCM 7823 / NBRC 15250 / LMG 17158 / TK0059</strain>
    </source>
</reference>